<dbReference type="OrthoDB" id="7508156at2"/>
<protein>
    <submittedName>
        <fullName evidence="1">Uncharacterized protein</fullName>
    </submittedName>
</protein>
<keyword evidence="2" id="KW-1185">Reference proteome</keyword>
<reference evidence="2" key="1">
    <citation type="submission" date="2017-06" db="EMBL/GenBank/DDBJ databases">
        <authorList>
            <person name="Varghese N."/>
            <person name="Submissions S."/>
        </authorList>
    </citation>
    <scope>NUCLEOTIDE SEQUENCE [LARGE SCALE GENOMIC DNA]</scope>
    <source>
        <strain evidence="2">LNB2</strain>
    </source>
</reference>
<sequence length="101" mass="11086">MNAPTQSLSPLEWQAVSIGLREVENCGCGGLNPPSRLSRLWTLITGSEPIRPLADPRLEALRQFVCHLHWDDREAEKLGQELIGLGYSPAQVSAIAALDRP</sequence>
<dbReference type="EMBL" id="FZOS01000001">
    <property type="protein sequence ID" value="SNS08061.1"/>
    <property type="molecule type" value="Genomic_DNA"/>
</dbReference>
<gene>
    <name evidence="1" type="ORF">SAMN06295912_101215</name>
</gene>
<dbReference type="Proteomes" id="UP000198281">
    <property type="component" value="Unassembled WGS sequence"/>
</dbReference>
<evidence type="ECO:0000313" key="1">
    <source>
        <dbReference type="EMBL" id="SNS08061.1"/>
    </source>
</evidence>
<evidence type="ECO:0000313" key="2">
    <source>
        <dbReference type="Proteomes" id="UP000198281"/>
    </source>
</evidence>
<dbReference type="RefSeq" id="WP_089217738.1">
    <property type="nucleotide sequence ID" value="NZ_FZOS01000001.1"/>
</dbReference>
<accession>A0A239BKZ5</accession>
<name>A0A239BKZ5_9SPHN</name>
<dbReference type="AlphaFoldDB" id="A0A239BKZ5"/>
<proteinExistence type="predicted"/>
<organism evidence="1 2">
    <name type="scientific">Edaphosphingomonas laterariae</name>
    <dbReference type="NCBI Taxonomy" id="861865"/>
    <lineage>
        <taxon>Bacteria</taxon>
        <taxon>Pseudomonadati</taxon>
        <taxon>Pseudomonadota</taxon>
        <taxon>Alphaproteobacteria</taxon>
        <taxon>Sphingomonadales</taxon>
        <taxon>Rhizorhabdaceae</taxon>
        <taxon>Edaphosphingomonas</taxon>
    </lineage>
</organism>